<evidence type="ECO:0000256" key="1">
    <source>
        <dbReference type="ARBA" id="ARBA00008876"/>
    </source>
</evidence>
<evidence type="ECO:0000256" key="2">
    <source>
        <dbReference type="ARBA" id="ARBA00022485"/>
    </source>
</evidence>
<sequence>MRTIDTDRIARAVATLCVKANTDLNQDTEMALRRAKGHERSPVGIEILDQLLENAQIARNSAMPICQDTGLAVVFCEIGQDVHIQGGALEDAINQGVAKGYTEGYLRSSVVKDPLDRINTKNNTPAIIHYTIVPGDSLKITVAPKGIGSENMSRLYMCKPSQGLQGIEDAVIETVKLAGSNACPPLVIGVGVGGNFEKVACLAKQALLRPVGEYSRDEKWADIERALLKKVNRLGIGPQGFGGSTTALWLAVETYPTHIGGMPVAVNINCHVARHESITL</sequence>
<keyword evidence="3" id="KW-0479">Metal-binding</keyword>
<keyword evidence="6 8" id="KW-0456">Lyase</keyword>
<dbReference type="GO" id="GO:0051539">
    <property type="term" value="F:4 iron, 4 sulfur cluster binding"/>
    <property type="evidence" value="ECO:0007669"/>
    <property type="project" value="UniProtKB-KW"/>
</dbReference>
<keyword evidence="5" id="KW-0411">Iron-sulfur</keyword>
<evidence type="ECO:0000256" key="5">
    <source>
        <dbReference type="ARBA" id="ARBA00023014"/>
    </source>
</evidence>
<keyword evidence="4" id="KW-0408">Iron</keyword>
<dbReference type="RefSeq" id="WP_177714420.1">
    <property type="nucleotide sequence ID" value="NZ_JACRSQ010000018.1"/>
</dbReference>
<evidence type="ECO:0000256" key="6">
    <source>
        <dbReference type="ARBA" id="ARBA00023239"/>
    </source>
</evidence>
<keyword evidence="2" id="KW-0004">4Fe-4S</keyword>
<evidence type="ECO:0000313" key="9">
    <source>
        <dbReference type="Proteomes" id="UP000657006"/>
    </source>
</evidence>
<dbReference type="AlphaFoldDB" id="A0A926I2F8"/>
<dbReference type="EMBL" id="JACRSQ010000018">
    <property type="protein sequence ID" value="MBC8544280.1"/>
    <property type="molecule type" value="Genomic_DNA"/>
</dbReference>
<protein>
    <submittedName>
        <fullName evidence="8">Fumarate hydratase</fullName>
        <ecNumber evidence="8">4.2.1.2</ecNumber>
    </submittedName>
</protein>
<accession>A0A926I2F8</accession>
<dbReference type="PANTHER" id="PTHR30389">
    <property type="entry name" value="FUMARATE HYDRATASE-RELATED"/>
    <property type="match status" value="1"/>
</dbReference>
<evidence type="ECO:0000256" key="3">
    <source>
        <dbReference type="ARBA" id="ARBA00022723"/>
    </source>
</evidence>
<dbReference type="NCBIfam" id="TIGR00722">
    <property type="entry name" value="ttdA_fumA_fumB"/>
    <property type="match status" value="1"/>
</dbReference>
<dbReference type="NCBIfam" id="NF004885">
    <property type="entry name" value="PRK06246.1"/>
    <property type="match status" value="1"/>
</dbReference>
<dbReference type="GO" id="GO:0046872">
    <property type="term" value="F:metal ion binding"/>
    <property type="evidence" value="ECO:0007669"/>
    <property type="project" value="UniProtKB-KW"/>
</dbReference>
<dbReference type="EC" id="4.2.1.2" evidence="8"/>
<reference evidence="8" key="1">
    <citation type="submission" date="2020-08" db="EMBL/GenBank/DDBJ databases">
        <title>Genome public.</title>
        <authorList>
            <person name="Liu C."/>
            <person name="Sun Q."/>
        </authorList>
    </citation>
    <scope>NUCLEOTIDE SEQUENCE</scope>
    <source>
        <strain evidence="8">NSJ-32</strain>
    </source>
</reference>
<evidence type="ECO:0000256" key="4">
    <source>
        <dbReference type="ARBA" id="ARBA00023004"/>
    </source>
</evidence>
<dbReference type="InterPro" id="IPR004646">
    <property type="entry name" value="Fe-S_hydro-lyase_TtdA-typ_cat"/>
</dbReference>
<feature type="domain" description="Fe-S hydro-lyase tartrate dehydratase alpha-type catalytic" evidence="7">
    <location>
        <begin position="11"/>
        <end position="278"/>
    </location>
</feature>
<organism evidence="8 9">
    <name type="scientific">Bianquea renquensis</name>
    <dbReference type="NCBI Taxonomy" id="2763661"/>
    <lineage>
        <taxon>Bacteria</taxon>
        <taxon>Bacillati</taxon>
        <taxon>Bacillota</taxon>
        <taxon>Clostridia</taxon>
        <taxon>Eubacteriales</taxon>
        <taxon>Bianqueaceae</taxon>
        <taxon>Bianquea</taxon>
    </lineage>
</organism>
<name>A0A926I2F8_9FIRM</name>
<dbReference type="Proteomes" id="UP000657006">
    <property type="component" value="Unassembled WGS sequence"/>
</dbReference>
<dbReference type="InterPro" id="IPR051208">
    <property type="entry name" value="Class-I_Fumarase/Tartrate_DH"/>
</dbReference>
<dbReference type="Pfam" id="PF05681">
    <property type="entry name" value="Fumerase"/>
    <property type="match status" value="1"/>
</dbReference>
<comment type="caution">
    <text evidence="8">The sequence shown here is derived from an EMBL/GenBank/DDBJ whole genome shotgun (WGS) entry which is preliminary data.</text>
</comment>
<dbReference type="PANTHER" id="PTHR30389:SF17">
    <property type="entry name" value="L(+)-TARTRATE DEHYDRATASE SUBUNIT ALPHA-RELATED"/>
    <property type="match status" value="1"/>
</dbReference>
<comment type="similarity">
    <text evidence="1">Belongs to the class-I fumarase family.</text>
</comment>
<gene>
    <name evidence="8" type="ORF">H8730_12100</name>
</gene>
<evidence type="ECO:0000313" key="8">
    <source>
        <dbReference type="EMBL" id="MBC8544280.1"/>
    </source>
</evidence>
<proteinExistence type="inferred from homology"/>
<keyword evidence="9" id="KW-1185">Reference proteome</keyword>
<dbReference type="GO" id="GO:0004333">
    <property type="term" value="F:fumarate hydratase activity"/>
    <property type="evidence" value="ECO:0007669"/>
    <property type="project" value="UniProtKB-EC"/>
</dbReference>
<evidence type="ECO:0000259" key="7">
    <source>
        <dbReference type="Pfam" id="PF05681"/>
    </source>
</evidence>